<dbReference type="InterPro" id="IPR036584">
    <property type="entry name" value="FliS_sf"/>
</dbReference>
<keyword evidence="8" id="KW-0969">Cilium</keyword>
<comment type="subcellular location">
    <subcellularLocation>
        <location evidence="1 6">Cytoplasm</location>
        <location evidence="1 6">Cytosol</location>
    </subcellularLocation>
</comment>
<keyword evidence="8" id="KW-0966">Cell projection</keyword>
<dbReference type="InterPro" id="IPR003713">
    <property type="entry name" value="FliS"/>
</dbReference>
<evidence type="ECO:0000256" key="1">
    <source>
        <dbReference type="ARBA" id="ARBA00004514"/>
    </source>
</evidence>
<keyword evidence="5" id="KW-0143">Chaperone</keyword>
<dbReference type="Gene3D" id="1.20.120.340">
    <property type="entry name" value="Flagellar protein FliS"/>
    <property type="match status" value="1"/>
</dbReference>
<comment type="caution">
    <text evidence="8">The sequence shown here is derived from an EMBL/GenBank/DDBJ whole genome shotgun (WGS) entry which is preliminary data.</text>
</comment>
<keyword evidence="3 6" id="KW-0963">Cytoplasm</keyword>
<dbReference type="SUPFAM" id="SSF101116">
    <property type="entry name" value="Flagellar export chaperone FliS"/>
    <property type="match status" value="1"/>
</dbReference>
<dbReference type="PANTHER" id="PTHR34773">
    <property type="entry name" value="FLAGELLAR SECRETION CHAPERONE FLIS"/>
    <property type="match status" value="1"/>
</dbReference>
<sequence>MDIRTQNALRQYQSVNVDATAAIASPHRLVQMLFEGGLERLASAKGHLERSEVIPKSEMIGKAVGIINGLREGLNFEAGGELAINLDRVYDYLQRRLLEANLKNDIGMIDEVAARLTELKTAWDEIGPQTSTAPIEGEPGEINSTA</sequence>
<organism evidence="8 9">
    <name type="scientific">Candidatus Contendobacter odensis Run_B_J11</name>
    <dbReference type="NCBI Taxonomy" id="1400861"/>
    <lineage>
        <taxon>Bacteria</taxon>
        <taxon>Pseudomonadati</taxon>
        <taxon>Pseudomonadota</taxon>
        <taxon>Gammaproteobacteria</taxon>
        <taxon>Candidatus Competibacteraceae</taxon>
        <taxon>Candidatus Contendibacter</taxon>
    </lineage>
</organism>
<proteinExistence type="inferred from homology"/>
<name>A0A7U7J339_9GAMM</name>
<keyword evidence="4 6" id="KW-1005">Bacterial flagellum biogenesis</keyword>
<gene>
    <name evidence="8" type="ORF">BN874_1530007</name>
</gene>
<accession>A0A7U7J339</accession>
<feature type="region of interest" description="Disordered" evidence="7">
    <location>
        <begin position="127"/>
        <end position="146"/>
    </location>
</feature>
<dbReference type="EMBL" id="CBTK010000061">
    <property type="protein sequence ID" value="CDH44159.1"/>
    <property type="molecule type" value="Genomic_DNA"/>
</dbReference>
<comment type="similarity">
    <text evidence="2 6">Belongs to the FliS family.</text>
</comment>
<keyword evidence="8" id="KW-0282">Flagellum</keyword>
<evidence type="ECO:0000256" key="4">
    <source>
        <dbReference type="ARBA" id="ARBA00022795"/>
    </source>
</evidence>
<protein>
    <recommendedName>
        <fullName evidence="6">Flagellar secretion chaperone FliS</fullName>
    </recommendedName>
</protein>
<evidence type="ECO:0000313" key="9">
    <source>
        <dbReference type="Proteomes" id="UP000019184"/>
    </source>
</evidence>
<evidence type="ECO:0000313" key="8">
    <source>
        <dbReference type="EMBL" id="CDH44159.1"/>
    </source>
</evidence>
<dbReference type="GO" id="GO:0005829">
    <property type="term" value="C:cytosol"/>
    <property type="evidence" value="ECO:0007669"/>
    <property type="project" value="UniProtKB-SubCell"/>
</dbReference>
<dbReference type="Proteomes" id="UP000019184">
    <property type="component" value="Unassembled WGS sequence"/>
</dbReference>
<dbReference type="Pfam" id="PF02561">
    <property type="entry name" value="FliS"/>
    <property type="match status" value="1"/>
</dbReference>
<evidence type="ECO:0000256" key="2">
    <source>
        <dbReference type="ARBA" id="ARBA00008787"/>
    </source>
</evidence>
<dbReference type="PANTHER" id="PTHR34773:SF1">
    <property type="entry name" value="FLAGELLAR SECRETION CHAPERONE FLIS"/>
    <property type="match status" value="1"/>
</dbReference>
<dbReference type="AlphaFoldDB" id="A0A7U7J339"/>
<dbReference type="NCBIfam" id="TIGR00208">
    <property type="entry name" value="fliS"/>
    <property type="match status" value="1"/>
</dbReference>
<reference evidence="8 9" key="1">
    <citation type="journal article" date="2014" name="ISME J.">
        <title>Candidatus Competibacter-lineage genomes retrieved from metagenomes reveal functional metabolic diversity.</title>
        <authorList>
            <person name="McIlroy S.J."/>
            <person name="Albertsen M."/>
            <person name="Andresen E.K."/>
            <person name="Saunders A.M."/>
            <person name="Kristiansen R."/>
            <person name="Stokholm-Bjerregaard M."/>
            <person name="Nielsen K.L."/>
            <person name="Nielsen P.H."/>
        </authorList>
    </citation>
    <scope>NUCLEOTIDE SEQUENCE [LARGE SCALE GENOMIC DNA]</scope>
    <source>
        <strain evidence="8 9">Run_B_J11</strain>
    </source>
</reference>
<dbReference type="GO" id="GO:0071973">
    <property type="term" value="P:bacterial-type flagellum-dependent cell motility"/>
    <property type="evidence" value="ECO:0007669"/>
    <property type="project" value="TreeGrafter"/>
</dbReference>
<evidence type="ECO:0000256" key="5">
    <source>
        <dbReference type="ARBA" id="ARBA00023186"/>
    </source>
</evidence>
<evidence type="ECO:0000256" key="7">
    <source>
        <dbReference type="SAM" id="MobiDB-lite"/>
    </source>
</evidence>
<dbReference type="CDD" id="cd16098">
    <property type="entry name" value="FliS"/>
    <property type="match status" value="1"/>
</dbReference>
<dbReference type="PIRSF" id="PIRSF039090">
    <property type="entry name" value="Flis"/>
    <property type="match status" value="1"/>
</dbReference>
<evidence type="ECO:0000256" key="6">
    <source>
        <dbReference type="PIRNR" id="PIRNR039090"/>
    </source>
</evidence>
<keyword evidence="9" id="KW-1185">Reference proteome</keyword>
<evidence type="ECO:0000256" key="3">
    <source>
        <dbReference type="ARBA" id="ARBA00022490"/>
    </source>
</evidence>
<dbReference type="GO" id="GO:0044780">
    <property type="term" value="P:bacterial-type flagellum assembly"/>
    <property type="evidence" value="ECO:0007669"/>
    <property type="project" value="InterPro"/>
</dbReference>
<dbReference type="OrthoDB" id="9792010at2"/>